<organism evidence="2 3">
    <name type="scientific">Campylobacter insulaenigrae NCTC 12927</name>
    <dbReference type="NCBI Taxonomy" id="1031564"/>
    <lineage>
        <taxon>Bacteria</taxon>
        <taxon>Pseudomonadati</taxon>
        <taxon>Campylobacterota</taxon>
        <taxon>Epsilonproteobacteria</taxon>
        <taxon>Campylobacterales</taxon>
        <taxon>Campylobacteraceae</taxon>
        <taxon>Campylobacter</taxon>
    </lineage>
</organism>
<evidence type="ECO:0000313" key="3">
    <source>
        <dbReference type="Proteomes" id="UP000031163"/>
    </source>
</evidence>
<evidence type="ECO:0000256" key="1">
    <source>
        <dbReference type="SAM" id="Phobius"/>
    </source>
</evidence>
<dbReference type="KEGG" id="cis:CINS_0500"/>
<keyword evidence="1" id="KW-0472">Membrane</keyword>
<dbReference type="InterPro" id="IPR036259">
    <property type="entry name" value="MFS_trans_sf"/>
</dbReference>
<dbReference type="HOGENOM" id="CLU_137927_1_1_7"/>
<dbReference type="GeneID" id="74431309"/>
<reference evidence="2 3" key="1">
    <citation type="journal article" date="2014" name="Genome Biol. Evol.">
        <title>Comparative Genomics of the Campylobacter lari Group.</title>
        <authorList>
            <person name="Miller W.G."/>
            <person name="Yee E."/>
            <person name="Chapman M.H."/>
            <person name="Smith T.P."/>
            <person name="Bono J.L."/>
            <person name="Huynh S."/>
            <person name="Parker C.T."/>
            <person name="Vandamme P."/>
            <person name="Luong K."/>
            <person name="Korlach J."/>
        </authorList>
    </citation>
    <scope>NUCLEOTIDE SEQUENCE [LARGE SCALE GENOMIC DNA]</scope>
    <source>
        <strain evidence="2 3">NCTC 12927</strain>
    </source>
</reference>
<accession>A0A0A8H0S5</accession>
<dbReference type="AlphaFoldDB" id="A0A0A8H0S5"/>
<feature type="transmembrane region" description="Helical" evidence="1">
    <location>
        <begin position="44"/>
        <end position="64"/>
    </location>
</feature>
<gene>
    <name evidence="2" type="ORF">CINS_0500</name>
</gene>
<protein>
    <submittedName>
        <fullName evidence="2">Putative ATPase-related protein</fullName>
    </submittedName>
</protein>
<sequence>MNNKKKIIRKGIEAADGLSLGISIVVAILIGVGIGFFLKKTTGIFWLFWIGVFIGIGAAILNVFKAYKAQVKSYEEFKEENRYKDLRNDTKA</sequence>
<dbReference type="EMBL" id="CP007770">
    <property type="protein sequence ID" value="AJC87487.1"/>
    <property type="molecule type" value="Genomic_DNA"/>
</dbReference>
<evidence type="ECO:0000313" key="2">
    <source>
        <dbReference type="EMBL" id="AJC87487.1"/>
    </source>
</evidence>
<keyword evidence="1" id="KW-0812">Transmembrane</keyword>
<dbReference type="RefSeq" id="WP_039649564.1">
    <property type="nucleotide sequence ID" value="NZ_CP007770.1"/>
</dbReference>
<feature type="transmembrane region" description="Helical" evidence="1">
    <location>
        <begin position="20"/>
        <end position="38"/>
    </location>
</feature>
<dbReference type="Proteomes" id="UP000031163">
    <property type="component" value="Chromosome"/>
</dbReference>
<dbReference type="Pfam" id="PF09527">
    <property type="entry name" value="ATPase_gene1"/>
    <property type="match status" value="1"/>
</dbReference>
<dbReference type="InterPro" id="IPR032820">
    <property type="entry name" value="ATPase_put"/>
</dbReference>
<name>A0A0A8H0S5_9BACT</name>
<proteinExistence type="predicted"/>
<dbReference type="SUPFAM" id="SSF103473">
    <property type="entry name" value="MFS general substrate transporter"/>
    <property type="match status" value="1"/>
</dbReference>
<keyword evidence="1" id="KW-1133">Transmembrane helix</keyword>
<dbReference type="STRING" id="1031564.CINS_0500"/>